<feature type="compositionally biased region" description="Basic residues" evidence="1">
    <location>
        <begin position="86"/>
        <end position="98"/>
    </location>
</feature>
<feature type="compositionally biased region" description="Low complexity" evidence="1">
    <location>
        <begin position="176"/>
        <end position="192"/>
    </location>
</feature>
<dbReference type="STRING" id="1806994.A0A507C1A6"/>
<accession>A0A507C1A6</accession>
<dbReference type="GO" id="GO:0000184">
    <property type="term" value="P:nuclear-transcribed mRNA catabolic process, nonsense-mediated decay"/>
    <property type="evidence" value="ECO:0007669"/>
    <property type="project" value="InterPro"/>
</dbReference>
<dbReference type="RefSeq" id="XP_031023976.1">
    <property type="nucleotide sequence ID" value="XM_031170071.1"/>
</dbReference>
<feature type="compositionally biased region" description="Basic and acidic residues" evidence="1">
    <location>
        <begin position="1"/>
        <end position="10"/>
    </location>
</feature>
<dbReference type="PANTHER" id="PTHR14270">
    <property type="entry name" value="NONSENSE-MEDIATED MRNA DECAY FACTOR SMG9"/>
    <property type="match status" value="1"/>
</dbReference>
<feature type="compositionally biased region" description="Basic and acidic residues" evidence="1">
    <location>
        <begin position="559"/>
        <end position="576"/>
    </location>
</feature>
<name>A0A507C1A6_9FUNG</name>
<feature type="compositionally biased region" description="Acidic residues" evidence="1">
    <location>
        <begin position="62"/>
        <end position="73"/>
    </location>
</feature>
<protein>
    <submittedName>
        <fullName evidence="2">Uncharacterized protein</fullName>
    </submittedName>
</protein>
<feature type="region of interest" description="Disordered" evidence="1">
    <location>
        <begin position="536"/>
        <end position="594"/>
    </location>
</feature>
<dbReference type="InterPro" id="IPR039177">
    <property type="entry name" value="SMG9"/>
</dbReference>
<dbReference type="EMBL" id="QEAO01000026">
    <property type="protein sequence ID" value="TPX32839.1"/>
    <property type="molecule type" value="Genomic_DNA"/>
</dbReference>
<proteinExistence type="predicted"/>
<reference evidence="2 3" key="1">
    <citation type="journal article" date="2019" name="Sci. Rep.">
        <title>Comparative genomics of chytrid fungi reveal insights into the obligate biotrophic and pathogenic lifestyle of Synchytrium endobioticum.</title>
        <authorList>
            <person name="van de Vossenberg B.T.L.H."/>
            <person name="Warris S."/>
            <person name="Nguyen H.D.T."/>
            <person name="van Gent-Pelzer M.P.E."/>
            <person name="Joly D.L."/>
            <person name="van de Geest H.C."/>
            <person name="Bonants P.J.M."/>
            <person name="Smith D.S."/>
            <person name="Levesque C.A."/>
            <person name="van der Lee T.A.J."/>
        </authorList>
    </citation>
    <scope>NUCLEOTIDE SEQUENCE [LARGE SCALE GENOMIC DNA]</scope>
    <source>
        <strain evidence="2 3">JEL517</strain>
    </source>
</reference>
<gene>
    <name evidence="2" type="ORF">SmJEL517_g04143</name>
</gene>
<evidence type="ECO:0000256" key="1">
    <source>
        <dbReference type="SAM" id="MobiDB-lite"/>
    </source>
</evidence>
<comment type="caution">
    <text evidence="2">The sequence shown here is derived from an EMBL/GenBank/DDBJ whole genome shotgun (WGS) entry which is preliminary data.</text>
</comment>
<sequence length="594" mass="65330">MDTQKRDRTTLNDQPVIQHPLSRTGALIRNDGQSSTASRRDPDASSASSKGQHQQKANSDFSNDDLDYADDSTADQSAGNNNNSASRRRERRAKRAPRNRREAPRVDHAATPVFHQTPIILERRVPAATDATRTMSIQPQQPQVLLVESPDVTPNYSIVSLPPSDRPSVPVPAQPSAPSGAAQPEQARRPAAPTPDILASAILKHVQATTNINITSPQQQPAPSSTTHLIDESWNCIIPTKQLAETPGCFIIGIIGRSHRVVSTLIHYFVKNTPPPAGAKPIRGVSFHITPERMIILGAQQIHTSAKVQESSKDFQIAQFLFSVCHVLVVVGDSLIDTEMWDFVKRVEVIMSRGRAKSSNTSNGSGASNGTDPAFDETEFRPEVVFIARRGQFPEDYWTACDRLNAIFGRDSRFRIQGSNLNMTKFVNNSTNTRIHPNIFFLPDSNPRSSFLVPPSATSTEFTPTFHEFLDGTFSIPATTPVLIHALRSLVFDVPRYMSNGSGMLQKWYLVCEKDWGKSSQRVWVNIIAASSASADVRQSSVSVEGPGTVSSNSGGNSRGRDNENNNSSDRRRDFGDSSSSGNRQRQNRRNRDG</sequence>
<organism evidence="2 3">
    <name type="scientific">Synchytrium microbalum</name>
    <dbReference type="NCBI Taxonomy" id="1806994"/>
    <lineage>
        <taxon>Eukaryota</taxon>
        <taxon>Fungi</taxon>
        <taxon>Fungi incertae sedis</taxon>
        <taxon>Chytridiomycota</taxon>
        <taxon>Chytridiomycota incertae sedis</taxon>
        <taxon>Chytridiomycetes</taxon>
        <taxon>Synchytriales</taxon>
        <taxon>Synchytriaceae</taxon>
        <taxon>Synchytrium</taxon>
    </lineage>
</organism>
<feature type="region of interest" description="Disordered" evidence="1">
    <location>
        <begin position="1"/>
        <end position="115"/>
    </location>
</feature>
<feature type="compositionally biased region" description="Basic and acidic residues" evidence="1">
    <location>
        <begin position="99"/>
        <end position="108"/>
    </location>
</feature>
<dbReference type="PANTHER" id="PTHR14270:SF0">
    <property type="entry name" value="NONSENSE-MEDIATED MRNA DECAY FACTOR SMG9"/>
    <property type="match status" value="1"/>
</dbReference>
<keyword evidence="3" id="KW-1185">Reference proteome</keyword>
<dbReference type="AlphaFoldDB" id="A0A507C1A6"/>
<dbReference type="Proteomes" id="UP000319731">
    <property type="component" value="Unassembled WGS sequence"/>
</dbReference>
<evidence type="ECO:0000313" key="2">
    <source>
        <dbReference type="EMBL" id="TPX32839.1"/>
    </source>
</evidence>
<feature type="compositionally biased region" description="Low complexity" evidence="1">
    <location>
        <begin position="358"/>
        <end position="371"/>
    </location>
</feature>
<feature type="region of interest" description="Disordered" evidence="1">
    <location>
        <begin position="355"/>
        <end position="374"/>
    </location>
</feature>
<feature type="region of interest" description="Disordered" evidence="1">
    <location>
        <begin position="156"/>
        <end position="192"/>
    </location>
</feature>
<evidence type="ECO:0000313" key="3">
    <source>
        <dbReference type="Proteomes" id="UP000319731"/>
    </source>
</evidence>
<dbReference type="OrthoDB" id="79514at2759"/>
<dbReference type="GeneID" id="42005368"/>